<feature type="region of interest" description="Disordered" evidence="1">
    <location>
        <begin position="883"/>
        <end position="1028"/>
    </location>
</feature>
<dbReference type="Pfam" id="PF26188">
    <property type="entry name" value="RESC6"/>
    <property type="match status" value="1"/>
</dbReference>
<keyword evidence="5" id="KW-1185">Reference proteome</keyword>
<feature type="compositionally biased region" description="Basic residues" evidence="1">
    <location>
        <begin position="152"/>
        <end position="164"/>
    </location>
</feature>
<feature type="domain" description="RAP" evidence="3">
    <location>
        <begin position="717"/>
        <end position="775"/>
    </location>
</feature>
<feature type="compositionally biased region" description="Polar residues" evidence="1">
    <location>
        <begin position="1019"/>
        <end position="1028"/>
    </location>
</feature>
<feature type="compositionally biased region" description="Polar residues" evidence="1">
    <location>
        <begin position="926"/>
        <end position="938"/>
    </location>
</feature>
<gene>
    <name evidence="4" type="primary">g4981</name>
    <name evidence="4" type="ORF">VP750_LOCUS4250</name>
</gene>
<organism evidence="4 5">
    <name type="scientific">Coccomyxa viridis</name>
    <dbReference type="NCBI Taxonomy" id="1274662"/>
    <lineage>
        <taxon>Eukaryota</taxon>
        <taxon>Viridiplantae</taxon>
        <taxon>Chlorophyta</taxon>
        <taxon>core chlorophytes</taxon>
        <taxon>Trebouxiophyceae</taxon>
        <taxon>Trebouxiophyceae incertae sedis</taxon>
        <taxon>Coccomyxaceae</taxon>
        <taxon>Coccomyxa</taxon>
    </lineage>
</organism>
<feature type="compositionally biased region" description="Low complexity" evidence="1">
    <location>
        <begin position="165"/>
        <end position="174"/>
    </location>
</feature>
<feature type="compositionally biased region" description="Polar residues" evidence="1">
    <location>
        <begin position="830"/>
        <end position="858"/>
    </location>
</feature>
<dbReference type="Proteomes" id="UP001497392">
    <property type="component" value="Unassembled WGS sequence"/>
</dbReference>
<dbReference type="EMBL" id="CAXHTA020000007">
    <property type="protein sequence ID" value="CAL5222591.1"/>
    <property type="molecule type" value="Genomic_DNA"/>
</dbReference>
<proteinExistence type="predicted"/>
<evidence type="ECO:0000259" key="2">
    <source>
        <dbReference type="PROSITE" id="PS50800"/>
    </source>
</evidence>
<evidence type="ECO:0000259" key="3">
    <source>
        <dbReference type="PROSITE" id="PS51286"/>
    </source>
</evidence>
<feature type="compositionally biased region" description="Low complexity" evidence="1">
    <location>
        <begin position="1001"/>
        <end position="1018"/>
    </location>
</feature>
<dbReference type="PANTHER" id="PTHR21228">
    <property type="entry name" value="FAST LEU-RICH DOMAIN-CONTAINING"/>
    <property type="match status" value="1"/>
</dbReference>
<dbReference type="Pfam" id="PF08373">
    <property type="entry name" value="RAP"/>
    <property type="match status" value="1"/>
</dbReference>
<dbReference type="InterPro" id="IPR003034">
    <property type="entry name" value="SAP_dom"/>
</dbReference>
<comment type="caution">
    <text evidence="4">The sequence shown here is derived from an EMBL/GenBank/DDBJ whole genome shotgun (WGS) entry which is preliminary data.</text>
</comment>
<feature type="region of interest" description="Disordered" evidence="1">
    <location>
        <begin position="794"/>
        <end position="869"/>
    </location>
</feature>
<dbReference type="PROSITE" id="PS51286">
    <property type="entry name" value="RAP"/>
    <property type="match status" value="1"/>
</dbReference>
<dbReference type="PROSITE" id="PS50800">
    <property type="entry name" value="SAP"/>
    <property type="match status" value="1"/>
</dbReference>
<dbReference type="PANTHER" id="PTHR21228:SF40">
    <property type="entry name" value="LD45607P"/>
    <property type="match status" value="1"/>
</dbReference>
<evidence type="ECO:0000256" key="1">
    <source>
        <dbReference type="SAM" id="MobiDB-lite"/>
    </source>
</evidence>
<dbReference type="InterPro" id="IPR058917">
    <property type="entry name" value="RESC6_dom"/>
</dbReference>
<name>A0ABP1FU91_9CHLO</name>
<evidence type="ECO:0000313" key="4">
    <source>
        <dbReference type="EMBL" id="CAL5222591.1"/>
    </source>
</evidence>
<evidence type="ECO:0000313" key="5">
    <source>
        <dbReference type="Proteomes" id="UP001497392"/>
    </source>
</evidence>
<dbReference type="InterPro" id="IPR050870">
    <property type="entry name" value="FAST_kinase"/>
</dbReference>
<feature type="compositionally biased region" description="Low complexity" evidence="1">
    <location>
        <begin position="883"/>
        <end position="896"/>
    </location>
</feature>
<feature type="compositionally biased region" description="Low complexity" evidence="1">
    <location>
        <begin position="961"/>
        <end position="983"/>
    </location>
</feature>
<feature type="domain" description="SAP" evidence="2">
    <location>
        <begin position="1035"/>
        <end position="1069"/>
    </location>
</feature>
<dbReference type="InterPro" id="IPR013584">
    <property type="entry name" value="RAP"/>
</dbReference>
<dbReference type="SMART" id="SM00952">
    <property type="entry name" value="RAP"/>
    <property type="match status" value="1"/>
</dbReference>
<reference evidence="4 5" key="1">
    <citation type="submission" date="2024-06" db="EMBL/GenBank/DDBJ databases">
        <authorList>
            <person name="Kraege A."/>
            <person name="Thomma B."/>
        </authorList>
    </citation>
    <scope>NUCLEOTIDE SEQUENCE [LARGE SCALE GENOMIC DNA]</scope>
</reference>
<protein>
    <submittedName>
        <fullName evidence="4">G4981 protein</fullName>
    </submittedName>
</protein>
<sequence>MNTYRTKQDVPVHSHACPVLGAPDRLAGSFRYPPFRAGANQWRRRRLGQVLRLECAFQSRCTSLRQSERAHGGHLEGQLNSSSGGSSVACSARTKAGVDSDSASGQSNGSAGGTSRASTSGSSQPQNQQNQRSSRQDFSWGRTARDDASRFARGRASFRGRGRARSAPSQRGRSYAPEDDAKDARAAKAWNEVYIVIDLRDEEKALVKEGYWLDLLKDKGVLDIGVGSQLRQGQYSTIRHVKVRSGFLVNRLLSQVDRWESIFTVFRDLEPLFDHINLSTALHRLARTSYKHRAPLADIKAHPNFDELMGMLKSHILGDRMWPRQLANTLWALGKMGLDDEEFIKPLFAQMERSNMQEWQEQEMSNMVWAMATLGRSRSVLLQRCAEEALRRGFTQYAPQAISNLVWGFAQLEYCNDAFLTAAADHSATRLDEFATQAVSNIVWGCATMNFYHDKFIEAAAVDITRRADDYNEQEISNIILSFGKLEHVDMDMLKACEETIINGNRTPKLTSQGLTNILWGYATLRYYPDKVLQAVTRELHRRMDSLGQQEISVSLWAVAKLGFHPGRMLVEFGARIEEIEKEFVPQACSNTLWALAVLQGTQLPSFQILVQRLSELGSEDAAERLMEHQLFQALLLAELEAEKTGAPGVFEKVPPDTLQAIRKVWRTTAAQTLNSRFHMDVSEKLHFMGIAHEDEFLTEDGCFSIDIVVTGPKGPVAIEVDGPYHYTVNTLNPLGSTLIRRRLLTGRGWLVLSVPFYEYYELDSVKAKMEYLAQMLSAVGIGVAPEALQSIKDEPSEHISGPITPPRGRISALEGPQRATDLDNPRLYTKSSNGRPPMEESTSARSSSPATDQQSRRPSGGRLVGASRRNPLSMQHLPALAEGSAASGASLDASSPVRDPRGGQRMAEPEEDGWEHILPAASSPPRRQQQGPEQNSAPDRDSGRGEAQLESSSGQLGQPGYQQQRSSSGASAAQNGASGMSQEQRGDHAAFVARTNEQLAQAAASPAAANQAQNSSNGTGPQGNSSIEARRRRLLAMRMTELRPLCKEQSIPMHGTKAVIVQRLLDSTQ</sequence>
<feature type="compositionally biased region" description="Low complexity" evidence="1">
    <location>
        <begin position="99"/>
        <end position="133"/>
    </location>
</feature>
<accession>A0ABP1FU91</accession>
<feature type="region of interest" description="Disordered" evidence="1">
    <location>
        <begin position="72"/>
        <end position="182"/>
    </location>
</feature>